<reference evidence="2" key="1">
    <citation type="journal article" date="2021" name="Nat. Commun.">
        <title>Genetic determinants of endophytism in the Arabidopsis root mycobiome.</title>
        <authorList>
            <person name="Mesny F."/>
            <person name="Miyauchi S."/>
            <person name="Thiergart T."/>
            <person name="Pickel B."/>
            <person name="Atanasova L."/>
            <person name="Karlsson M."/>
            <person name="Huettel B."/>
            <person name="Barry K.W."/>
            <person name="Haridas S."/>
            <person name="Chen C."/>
            <person name="Bauer D."/>
            <person name="Andreopoulos W."/>
            <person name="Pangilinan J."/>
            <person name="LaButti K."/>
            <person name="Riley R."/>
            <person name="Lipzen A."/>
            <person name="Clum A."/>
            <person name="Drula E."/>
            <person name="Henrissat B."/>
            <person name="Kohler A."/>
            <person name="Grigoriev I.V."/>
            <person name="Martin F.M."/>
            <person name="Hacquard S."/>
        </authorList>
    </citation>
    <scope>NUCLEOTIDE SEQUENCE</scope>
    <source>
        <strain evidence="2">MPI-CAGE-AT-0147</strain>
    </source>
</reference>
<comment type="caution">
    <text evidence="2">The sequence shown here is derived from an EMBL/GenBank/DDBJ whole genome shotgun (WGS) entry which is preliminary data.</text>
</comment>
<protein>
    <submittedName>
        <fullName evidence="2">Uncharacterized protein</fullName>
    </submittedName>
</protein>
<sequence length="201" mass="23067">MKWTSVASFALVSLLQGQCHARRLWFHLPDDLDDGRYTITFKDGKVDQEPTLERYNLTEADAMLKGKKHPRLVLPRGVPDPENKVPTYGARIPVSGSGCSYDDTPLDPDDYWASKQSLGNFCDDHFAERVRIDIALHGSVKVWVCAIDKWTRCARWEYREAEHVFNRTCGEDQGAWTSLKSWGRVYGRSPRHLPIHCEDFV</sequence>
<keyword evidence="1" id="KW-0732">Signal</keyword>
<dbReference type="AlphaFoldDB" id="A0A9P9JLE6"/>
<evidence type="ECO:0000313" key="2">
    <source>
        <dbReference type="EMBL" id="KAH7170436.1"/>
    </source>
</evidence>
<dbReference type="EMBL" id="JAGMUV010000002">
    <property type="protein sequence ID" value="KAH7170436.1"/>
    <property type="molecule type" value="Genomic_DNA"/>
</dbReference>
<dbReference type="Proteomes" id="UP000738349">
    <property type="component" value="Unassembled WGS sequence"/>
</dbReference>
<name>A0A9P9JLE6_9HYPO</name>
<organism evidence="2 3">
    <name type="scientific">Dactylonectria macrodidyma</name>
    <dbReference type="NCBI Taxonomy" id="307937"/>
    <lineage>
        <taxon>Eukaryota</taxon>
        <taxon>Fungi</taxon>
        <taxon>Dikarya</taxon>
        <taxon>Ascomycota</taxon>
        <taxon>Pezizomycotina</taxon>
        <taxon>Sordariomycetes</taxon>
        <taxon>Hypocreomycetidae</taxon>
        <taxon>Hypocreales</taxon>
        <taxon>Nectriaceae</taxon>
        <taxon>Dactylonectria</taxon>
    </lineage>
</organism>
<gene>
    <name evidence="2" type="ORF">EDB81DRAFT_752943</name>
</gene>
<evidence type="ECO:0000313" key="3">
    <source>
        <dbReference type="Proteomes" id="UP000738349"/>
    </source>
</evidence>
<accession>A0A9P9JLE6</accession>
<proteinExistence type="predicted"/>
<dbReference type="OrthoDB" id="4927388at2759"/>
<feature type="chain" id="PRO_5040139822" evidence="1">
    <location>
        <begin position="22"/>
        <end position="201"/>
    </location>
</feature>
<keyword evidence="3" id="KW-1185">Reference proteome</keyword>
<feature type="signal peptide" evidence="1">
    <location>
        <begin position="1"/>
        <end position="21"/>
    </location>
</feature>
<evidence type="ECO:0000256" key="1">
    <source>
        <dbReference type="SAM" id="SignalP"/>
    </source>
</evidence>